<keyword evidence="4" id="KW-1185">Reference proteome</keyword>
<evidence type="ECO:0000313" key="3">
    <source>
        <dbReference type="EMBL" id="CAF3955752.1"/>
    </source>
</evidence>
<dbReference type="Proteomes" id="UP000663829">
    <property type="component" value="Unassembled WGS sequence"/>
</dbReference>
<feature type="compositionally biased region" description="Polar residues" evidence="1">
    <location>
        <begin position="315"/>
        <end position="329"/>
    </location>
</feature>
<feature type="compositionally biased region" description="Polar residues" evidence="1">
    <location>
        <begin position="147"/>
        <end position="157"/>
    </location>
</feature>
<proteinExistence type="predicted"/>
<reference evidence="2" key="1">
    <citation type="submission" date="2021-02" db="EMBL/GenBank/DDBJ databases">
        <authorList>
            <person name="Nowell W R."/>
        </authorList>
    </citation>
    <scope>NUCLEOTIDE SEQUENCE</scope>
</reference>
<feature type="region of interest" description="Disordered" evidence="1">
    <location>
        <begin position="100"/>
        <end position="228"/>
    </location>
</feature>
<dbReference type="EMBL" id="CAJNOQ010008221">
    <property type="protein sequence ID" value="CAF1191468.1"/>
    <property type="molecule type" value="Genomic_DNA"/>
</dbReference>
<name>A0A814VRP1_9BILA</name>
<gene>
    <name evidence="2" type="ORF">GPM918_LOCUS23231</name>
    <name evidence="3" type="ORF">SRO942_LOCUS23229</name>
</gene>
<comment type="caution">
    <text evidence="2">The sequence shown here is derived from an EMBL/GenBank/DDBJ whole genome shotgun (WGS) entry which is preliminary data.</text>
</comment>
<dbReference type="AlphaFoldDB" id="A0A814VRP1"/>
<feature type="region of interest" description="Disordered" evidence="1">
    <location>
        <begin position="282"/>
        <end position="340"/>
    </location>
</feature>
<feature type="compositionally biased region" description="Low complexity" evidence="1">
    <location>
        <begin position="211"/>
        <end position="223"/>
    </location>
</feature>
<evidence type="ECO:0000313" key="4">
    <source>
        <dbReference type="Proteomes" id="UP000663829"/>
    </source>
</evidence>
<feature type="compositionally biased region" description="Polar residues" evidence="1">
    <location>
        <begin position="185"/>
        <end position="203"/>
    </location>
</feature>
<accession>A0A814VRP1</accession>
<dbReference type="Proteomes" id="UP000681722">
    <property type="component" value="Unassembled WGS sequence"/>
</dbReference>
<feature type="compositionally biased region" description="Low complexity" evidence="1">
    <location>
        <begin position="167"/>
        <end position="178"/>
    </location>
</feature>
<feature type="compositionally biased region" description="Basic and acidic residues" evidence="1">
    <location>
        <begin position="111"/>
        <end position="123"/>
    </location>
</feature>
<evidence type="ECO:0000256" key="1">
    <source>
        <dbReference type="SAM" id="MobiDB-lite"/>
    </source>
</evidence>
<dbReference type="EMBL" id="CAJOBC010008221">
    <property type="protein sequence ID" value="CAF3955752.1"/>
    <property type="molecule type" value="Genomic_DNA"/>
</dbReference>
<organism evidence="2 4">
    <name type="scientific">Didymodactylos carnosus</name>
    <dbReference type="NCBI Taxonomy" id="1234261"/>
    <lineage>
        <taxon>Eukaryota</taxon>
        <taxon>Metazoa</taxon>
        <taxon>Spiralia</taxon>
        <taxon>Gnathifera</taxon>
        <taxon>Rotifera</taxon>
        <taxon>Eurotatoria</taxon>
        <taxon>Bdelloidea</taxon>
        <taxon>Philodinida</taxon>
        <taxon>Philodinidae</taxon>
        <taxon>Didymodactylos</taxon>
    </lineage>
</organism>
<feature type="compositionally biased region" description="Acidic residues" evidence="1">
    <location>
        <begin position="305"/>
        <end position="314"/>
    </location>
</feature>
<evidence type="ECO:0000313" key="2">
    <source>
        <dbReference type="EMBL" id="CAF1191468.1"/>
    </source>
</evidence>
<protein>
    <submittedName>
        <fullName evidence="2">Uncharacterized protein</fullName>
    </submittedName>
</protein>
<sequence>MSKATIPSLTTFATQPSTQIRKSSRQDALYFLLKIASDEYKSVPQSDCLVDDETGLVPYKNKNNLKFIETGTKKKCDRKKKKLLNMSSTFIYDGNDSLKENVEQQQQQQQKLKDQPSSRHDLPLLEPPSSDPSQQQTRVLNRPVPLRNSSLISQVLPTSPHPPQHMSTPSLSSQISSSNFAPLAASSQHNFTSIQRPSNSQGVSVRKRPAPSNQTTSSTSQPTAKHTKVYENEQVKENFLKNAVKVAFQLNDENFEMKWDAIYHALVQLRRDIIASKCMKYADESQTDSTTMNDNQEEDERRQQDDDDENEDEQSISLDQHQIQSTENLTDFKDEEDGQS</sequence>